<dbReference type="Gene3D" id="3.40.720.10">
    <property type="entry name" value="Alkaline Phosphatase, subunit A"/>
    <property type="match status" value="1"/>
</dbReference>
<comment type="caution">
    <text evidence="2">The sequence shown here is derived from an EMBL/GenBank/DDBJ whole genome shotgun (WGS) entry which is preliminary data.</text>
</comment>
<gene>
    <name evidence="2" type="ORF">MEUPH1_LOCUS59</name>
</gene>
<organism evidence="2 3">
    <name type="scientific">Macrosiphum euphorbiae</name>
    <name type="common">potato aphid</name>
    <dbReference type="NCBI Taxonomy" id="13131"/>
    <lineage>
        <taxon>Eukaryota</taxon>
        <taxon>Metazoa</taxon>
        <taxon>Ecdysozoa</taxon>
        <taxon>Arthropoda</taxon>
        <taxon>Hexapoda</taxon>
        <taxon>Insecta</taxon>
        <taxon>Pterygota</taxon>
        <taxon>Neoptera</taxon>
        <taxon>Paraneoptera</taxon>
        <taxon>Hemiptera</taxon>
        <taxon>Sternorrhyncha</taxon>
        <taxon>Aphidomorpha</taxon>
        <taxon>Aphidoidea</taxon>
        <taxon>Aphididae</taxon>
        <taxon>Macrosiphini</taxon>
        <taxon>Macrosiphum</taxon>
    </lineage>
</organism>
<evidence type="ECO:0000256" key="1">
    <source>
        <dbReference type="SAM" id="SignalP"/>
    </source>
</evidence>
<dbReference type="InterPro" id="IPR017850">
    <property type="entry name" value="Alkaline_phosphatase_core_sf"/>
</dbReference>
<dbReference type="PANTHER" id="PTHR10151">
    <property type="entry name" value="ECTONUCLEOTIDE PYROPHOSPHATASE/PHOSPHODIESTERASE"/>
    <property type="match status" value="1"/>
</dbReference>
<feature type="chain" id="PRO_5043583825" description="Ectonucleotide pyrophosphatase/phosphodiesterase family member 5" evidence="1">
    <location>
        <begin position="23"/>
        <end position="454"/>
    </location>
</feature>
<evidence type="ECO:0000313" key="2">
    <source>
        <dbReference type="EMBL" id="CAI6342694.1"/>
    </source>
</evidence>
<dbReference type="PANTHER" id="PTHR10151:SF120">
    <property type="entry name" value="BIS(5'-ADENOSYL)-TRIPHOSPHATASE"/>
    <property type="match status" value="1"/>
</dbReference>
<dbReference type="SUPFAM" id="SSF53649">
    <property type="entry name" value="Alkaline phosphatase-like"/>
    <property type="match status" value="1"/>
</dbReference>
<dbReference type="Proteomes" id="UP001160148">
    <property type="component" value="Unassembled WGS sequence"/>
</dbReference>
<sequence>MCRPAVAVAMQCLVAVFATVTATTVKRHQVTVVVSFDGFRPDYIRPDVTPHMAKFRDASAAPPYMRSAFPTKTFVNHFTMATGLNPETHGVFDNTMFDSHNETMHYTYEQFHYDDSVVPIWIQNENNGEGRHSGVMMWPGSEFPYQGKTPTYIEVYNNSIHWNSRIDTIMSWIEDENQPANLVFAYFEEPDRTGHIKGVGSQEINNQIVRVDDTVKYILDQLKYKKLEEKINLIILSDHGMETVTYDRMIFLDDYVSNMTYKSVITGPNAFILPNMGKFDEVYANLSSGANTSKTFYVFKKKELPDRWHMKNNPRLNGIIYLLSKPSYAFWYSFYQKILDKTTKEMFRTGTHGYDNDDPLMHALFMVSGPMFKKNFTAKSFDNVDLYPLISHLLALDETANYARPVNGTIAGVEQLLLSPKSSSAGTSSSSSSPHVLAGIIVTFIDALKKYQLP</sequence>
<accession>A0AAV0VG92</accession>
<dbReference type="CDD" id="cd16018">
    <property type="entry name" value="Enpp"/>
    <property type="match status" value="1"/>
</dbReference>
<proteinExistence type="predicted"/>
<dbReference type="AlphaFoldDB" id="A0AAV0VG92"/>
<keyword evidence="3" id="KW-1185">Reference proteome</keyword>
<dbReference type="Gene3D" id="3.30.1360.180">
    <property type="match status" value="1"/>
</dbReference>
<dbReference type="GO" id="GO:0016787">
    <property type="term" value="F:hydrolase activity"/>
    <property type="evidence" value="ECO:0007669"/>
    <property type="project" value="UniProtKB-ARBA"/>
</dbReference>
<reference evidence="2 3" key="1">
    <citation type="submission" date="2023-01" db="EMBL/GenBank/DDBJ databases">
        <authorList>
            <person name="Whitehead M."/>
        </authorList>
    </citation>
    <scope>NUCLEOTIDE SEQUENCE [LARGE SCALE GENOMIC DNA]</scope>
</reference>
<feature type="signal peptide" evidence="1">
    <location>
        <begin position="1"/>
        <end position="22"/>
    </location>
</feature>
<evidence type="ECO:0008006" key="4">
    <source>
        <dbReference type="Google" id="ProtNLM"/>
    </source>
</evidence>
<protein>
    <recommendedName>
        <fullName evidence="4">Ectonucleotide pyrophosphatase/phosphodiesterase family member 5</fullName>
    </recommendedName>
</protein>
<keyword evidence="1" id="KW-0732">Signal</keyword>
<dbReference type="EMBL" id="CARXXK010000001">
    <property type="protein sequence ID" value="CAI6342694.1"/>
    <property type="molecule type" value="Genomic_DNA"/>
</dbReference>
<dbReference type="Pfam" id="PF01663">
    <property type="entry name" value="Phosphodiest"/>
    <property type="match status" value="1"/>
</dbReference>
<evidence type="ECO:0000313" key="3">
    <source>
        <dbReference type="Proteomes" id="UP001160148"/>
    </source>
</evidence>
<dbReference type="InterPro" id="IPR002591">
    <property type="entry name" value="Phosphodiest/P_Trfase"/>
</dbReference>
<name>A0AAV0VG92_9HEMI</name>